<gene>
    <name evidence="1" type="ORF">O6H91_16G047400</name>
</gene>
<organism evidence="1 2">
    <name type="scientific">Diphasiastrum complanatum</name>
    <name type="common">Issler's clubmoss</name>
    <name type="synonym">Lycopodium complanatum</name>
    <dbReference type="NCBI Taxonomy" id="34168"/>
    <lineage>
        <taxon>Eukaryota</taxon>
        <taxon>Viridiplantae</taxon>
        <taxon>Streptophyta</taxon>
        <taxon>Embryophyta</taxon>
        <taxon>Tracheophyta</taxon>
        <taxon>Lycopodiopsida</taxon>
        <taxon>Lycopodiales</taxon>
        <taxon>Lycopodiaceae</taxon>
        <taxon>Lycopodioideae</taxon>
        <taxon>Diphasiastrum</taxon>
    </lineage>
</organism>
<dbReference type="Proteomes" id="UP001162992">
    <property type="component" value="Chromosome 16"/>
</dbReference>
<protein>
    <submittedName>
        <fullName evidence="1">Uncharacterized protein</fullName>
    </submittedName>
</protein>
<evidence type="ECO:0000313" key="2">
    <source>
        <dbReference type="Proteomes" id="UP001162992"/>
    </source>
</evidence>
<comment type="caution">
    <text evidence="1">The sequence shown here is derived from an EMBL/GenBank/DDBJ whole genome shotgun (WGS) entry which is preliminary data.</text>
</comment>
<dbReference type="EMBL" id="CM055107">
    <property type="protein sequence ID" value="KAJ7527298.1"/>
    <property type="molecule type" value="Genomic_DNA"/>
</dbReference>
<accession>A0ACC2BBY5</accession>
<reference evidence="2" key="1">
    <citation type="journal article" date="2024" name="Proc. Natl. Acad. Sci. U.S.A.">
        <title>Extraordinary preservation of gene collinearity over three hundred million years revealed in homosporous lycophytes.</title>
        <authorList>
            <person name="Li C."/>
            <person name="Wickell D."/>
            <person name="Kuo L.Y."/>
            <person name="Chen X."/>
            <person name="Nie B."/>
            <person name="Liao X."/>
            <person name="Peng D."/>
            <person name="Ji J."/>
            <person name="Jenkins J."/>
            <person name="Williams M."/>
            <person name="Shu S."/>
            <person name="Plott C."/>
            <person name="Barry K."/>
            <person name="Rajasekar S."/>
            <person name="Grimwood J."/>
            <person name="Han X."/>
            <person name="Sun S."/>
            <person name="Hou Z."/>
            <person name="He W."/>
            <person name="Dai G."/>
            <person name="Sun C."/>
            <person name="Schmutz J."/>
            <person name="Leebens-Mack J.H."/>
            <person name="Li F.W."/>
            <person name="Wang L."/>
        </authorList>
    </citation>
    <scope>NUCLEOTIDE SEQUENCE [LARGE SCALE GENOMIC DNA]</scope>
    <source>
        <strain evidence="2">cv. PW_Plant_1</strain>
    </source>
</reference>
<name>A0ACC2BBY5_DIPCM</name>
<keyword evidence="2" id="KW-1185">Reference proteome</keyword>
<proteinExistence type="predicted"/>
<sequence length="385" mass="43453">MDLLSATVDEYLEGAVARLVGLPCRHSQLREQLEYVEQLRWELQTQVCSLQRQVYDTQLKWVKAKEEASISAQALKRQVAETQGLAEQCKLLSEECSRLESECNLYQNDRELIMEAANEAEERAAAAEDRAADAAKKAEEVFAELEKLKKQKDSSNTIRLQSELASIRSSAMLEVNFSREYVAKLQKCEIDLLSQKNAQNLSELQKVRDEYSAKLACQKEFAVCSMVASAVFSAVCKAVELEKEEALESANRQFELLSQHVRGQEHENHARMMQSQETIQALRAELMALKRNAENSDNKLKQAEIQLQVLHEENQTLNRLQTSKHSALDGSHIIPPLHILGIKPHPQKLKSTYGSTFSLCTQEKSALTTSRPPLTSLQLNVARQS</sequence>
<evidence type="ECO:0000313" key="1">
    <source>
        <dbReference type="EMBL" id="KAJ7527298.1"/>
    </source>
</evidence>